<keyword evidence="2" id="KW-1185">Reference proteome</keyword>
<name>A0A9P7YZI5_9HELO</name>
<proteinExistence type="predicted"/>
<organism evidence="1 2">
    <name type="scientific">Calycina marina</name>
    <dbReference type="NCBI Taxonomy" id="1763456"/>
    <lineage>
        <taxon>Eukaryota</taxon>
        <taxon>Fungi</taxon>
        <taxon>Dikarya</taxon>
        <taxon>Ascomycota</taxon>
        <taxon>Pezizomycotina</taxon>
        <taxon>Leotiomycetes</taxon>
        <taxon>Helotiales</taxon>
        <taxon>Pezizellaceae</taxon>
        <taxon>Calycina</taxon>
    </lineage>
</organism>
<evidence type="ECO:0000313" key="2">
    <source>
        <dbReference type="Proteomes" id="UP000887226"/>
    </source>
</evidence>
<sequence length="78" mass="8787">CFGHMCVTPTGSVLPPHSLSFRSGDIRTKYYIATAKAFEGKQHEYVEELKRTNYRKWGRLRSIMSTPVSGSARLVAIP</sequence>
<gene>
    <name evidence="1" type="ORF">BJ878DRAFT_389102</name>
</gene>
<dbReference type="AlphaFoldDB" id="A0A9P7YZI5"/>
<dbReference type="EMBL" id="MU254113">
    <property type="protein sequence ID" value="KAG9242105.1"/>
    <property type="molecule type" value="Genomic_DNA"/>
</dbReference>
<dbReference type="Proteomes" id="UP000887226">
    <property type="component" value="Unassembled WGS sequence"/>
</dbReference>
<evidence type="ECO:0000313" key="1">
    <source>
        <dbReference type="EMBL" id="KAG9242105.1"/>
    </source>
</evidence>
<reference evidence="1" key="1">
    <citation type="journal article" date="2021" name="IMA Fungus">
        <title>Genomic characterization of three marine fungi, including Emericellopsis atlantica sp. nov. with signatures of a generalist lifestyle and marine biomass degradation.</title>
        <authorList>
            <person name="Hagestad O.C."/>
            <person name="Hou L."/>
            <person name="Andersen J.H."/>
            <person name="Hansen E.H."/>
            <person name="Altermark B."/>
            <person name="Li C."/>
            <person name="Kuhnert E."/>
            <person name="Cox R.J."/>
            <person name="Crous P.W."/>
            <person name="Spatafora J.W."/>
            <person name="Lail K."/>
            <person name="Amirebrahimi M."/>
            <person name="Lipzen A."/>
            <person name="Pangilinan J."/>
            <person name="Andreopoulos W."/>
            <person name="Hayes R.D."/>
            <person name="Ng V."/>
            <person name="Grigoriev I.V."/>
            <person name="Jackson S.A."/>
            <person name="Sutton T.D.S."/>
            <person name="Dobson A.D.W."/>
            <person name="Rama T."/>
        </authorList>
    </citation>
    <scope>NUCLEOTIDE SEQUENCE</scope>
    <source>
        <strain evidence="1">TRa3180A</strain>
    </source>
</reference>
<dbReference type="OrthoDB" id="4540844at2759"/>
<comment type="caution">
    <text evidence="1">The sequence shown here is derived from an EMBL/GenBank/DDBJ whole genome shotgun (WGS) entry which is preliminary data.</text>
</comment>
<feature type="non-terminal residue" evidence="1">
    <location>
        <position position="78"/>
    </location>
</feature>
<feature type="non-terminal residue" evidence="1">
    <location>
        <position position="1"/>
    </location>
</feature>
<protein>
    <submittedName>
        <fullName evidence="1">Uncharacterized protein</fullName>
    </submittedName>
</protein>
<accession>A0A9P7YZI5</accession>